<dbReference type="STRING" id="1193518.BN13_1060031"/>
<keyword evidence="3" id="KW-1185">Reference proteome</keyword>
<dbReference type="AlphaFoldDB" id="A0A077M9X0"/>
<name>A0A077M9X0_9MICO</name>
<evidence type="ECO:0000256" key="1">
    <source>
        <dbReference type="SAM" id="MobiDB-lite"/>
    </source>
</evidence>
<evidence type="ECO:0000313" key="2">
    <source>
        <dbReference type="EMBL" id="CCI51503.1"/>
    </source>
</evidence>
<dbReference type="Proteomes" id="UP000035720">
    <property type="component" value="Unassembled WGS sequence"/>
</dbReference>
<organism evidence="2 3">
    <name type="scientific">Nostocoides jenkinsii Ben 74</name>
    <dbReference type="NCBI Taxonomy" id="1193518"/>
    <lineage>
        <taxon>Bacteria</taxon>
        <taxon>Bacillati</taxon>
        <taxon>Actinomycetota</taxon>
        <taxon>Actinomycetes</taxon>
        <taxon>Micrococcales</taxon>
        <taxon>Intrasporangiaceae</taxon>
        <taxon>Nostocoides</taxon>
    </lineage>
</organism>
<proteinExistence type="predicted"/>
<feature type="region of interest" description="Disordered" evidence="1">
    <location>
        <begin position="23"/>
        <end position="121"/>
    </location>
</feature>
<sequence length="121" mass="11657">MGGHEHTAVTGDEADKVIAAVKAKDSSVEVTEVQKDPDGSYDVMGTKDGQPVRFDVSADLKTVTEGQGGPGGHGGGMGGPGMDQGQGQGGMGQGGPGAANGGTSGQTLPGNTSTTGTATAN</sequence>
<feature type="compositionally biased region" description="Basic and acidic residues" evidence="1">
    <location>
        <begin position="23"/>
        <end position="38"/>
    </location>
</feature>
<feature type="compositionally biased region" description="Low complexity" evidence="1">
    <location>
        <begin position="110"/>
        <end position="121"/>
    </location>
</feature>
<reference evidence="2 3" key="1">
    <citation type="journal article" date="2013" name="ISME J.">
        <title>A metabolic model for members of the genus Tetrasphaera involved in enhanced biological phosphorus removal.</title>
        <authorList>
            <person name="Kristiansen R."/>
            <person name="Nguyen H.T.T."/>
            <person name="Saunders A.M."/>
            <person name="Nielsen J.L."/>
            <person name="Wimmer R."/>
            <person name="Le V.Q."/>
            <person name="McIlroy S.J."/>
            <person name="Petrovski S."/>
            <person name="Seviour R.J."/>
            <person name="Calteau A."/>
            <person name="Nielsen K.L."/>
            <person name="Nielsen P.H."/>
        </authorList>
    </citation>
    <scope>NUCLEOTIDE SEQUENCE [LARGE SCALE GENOMIC DNA]</scope>
    <source>
        <strain evidence="2 3">Ben 74</strain>
    </source>
</reference>
<feature type="compositionally biased region" description="Gly residues" evidence="1">
    <location>
        <begin position="66"/>
        <end position="104"/>
    </location>
</feature>
<protein>
    <submittedName>
        <fullName evidence="2">Uncharacterized protein</fullName>
    </submittedName>
</protein>
<gene>
    <name evidence="2" type="ORF">BN13_1060031</name>
</gene>
<dbReference type="EMBL" id="CAJC01000009">
    <property type="protein sequence ID" value="CCI51503.1"/>
    <property type="molecule type" value="Genomic_DNA"/>
</dbReference>
<accession>A0A077M9X0</accession>
<comment type="caution">
    <text evidence="2">The sequence shown here is derived from an EMBL/GenBank/DDBJ whole genome shotgun (WGS) entry which is preliminary data.</text>
</comment>
<evidence type="ECO:0000313" key="3">
    <source>
        <dbReference type="Proteomes" id="UP000035720"/>
    </source>
</evidence>